<evidence type="ECO:0000256" key="10">
    <source>
        <dbReference type="ARBA" id="ARBA00023136"/>
    </source>
</evidence>
<evidence type="ECO:0000256" key="6">
    <source>
        <dbReference type="ARBA" id="ARBA00022475"/>
    </source>
</evidence>
<proteinExistence type="inferred from homology"/>
<evidence type="ECO:0000256" key="3">
    <source>
        <dbReference type="ARBA" id="ARBA00010072"/>
    </source>
</evidence>
<keyword evidence="6" id="KW-1003">Cell membrane</keyword>
<feature type="domain" description="ABC transmembrane type-1" evidence="13">
    <location>
        <begin position="20"/>
        <end position="209"/>
    </location>
</feature>
<keyword evidence="10 11" id="KW-0472">Membrane</keyword>
<dbReference type="OrthoDB" id="7026155at2"/>
<dbReference type="InterPro" id="IPR000515">
    <property type="entry name" value="MetI-like"/>
</dbReference>
<organism evidence="14 15">
    <name type="scientific">Pandoraea terrae</name>
    <dbReference type="NCBI Taxonomy" id="1537710"/>
    <lineage>
        <taxon>Bacteria</taxon>
        <taxon>Pseudomonadati</taxon>
        <taxon>Pseudomonadota</taxon>
        <taxon>Betaproteobacteria</taxon>
        <taxon>Burkholderiales</taxon>
        <taxon>Burkholderiaceae</taxon>
        <taxon>Pandoraea</taxon>
    </lineage>
</organism>
<keyword evidence="9 11" id="KW-1133">Transmembrane helix</keyword>
<evidence type="ECO:0000256" key="9">
    <source>
        <dbReference type="ARBA" id="ARBA00022989"/>
    </source>
</evidence>
<evidence type="ECO:0000313" key="15">
    <source>
        <dbReference type="Proteomes" id="UP000414233"/>
    </source>
</evidence>
<evidence type="ECO:0000259" key="13">
    <source>
        <dbReference type="PROSITE" id="PS50928"/>
    </source>
</evidence>
<sequence>MYEFFFVLFPRYLPFLLEGAAMTLKLSFASMACALVIGLAVALGRLSGRRWLDWPLRAYVEIWRDVPLVVQLLVIYFTLPQLGLTLEGFSAGVLGLSLNLGAYLSEVFRAAIISLDRGQREAGLSIGMSRTMVYRRVILPQALRIALPTIGGYFISLLKDSSLVSFIAVNELLRHGTMIISETFLSMQTYFMVAAIYFFMSFLAARAVRWLEARLTPATRPASSGTQSLPGAAGVHVEVRS</sequence>
<dbReference type="InterPro" id="IPR043429">
    <property type="entry name" value="ArtM/GltK/GlnP/TcyL/YhdX-like"/>
</dbReference>
<evidence type="ECO:0000256" key="4">
    <source>
        <dbReference type="ARBA" id="ARBA00016506"/>
    </source>
</evidence>
<dbReference type="Proteomes" id="UP000414233">
    <property type="component" value="Unassembled WGS sequence"/>
</dbReference>
<comment type="similarity">
    <text evidence="3">Belongs to the binding-protein-dependent transport system permease family. HisMQ subfamily.</text>
</comment>
<dbReference type="CDD" id="cd06261">
    <property type="entry name" value="TM_PBP2"/>
    <property type="match status" value="1"/>
</dbReference>
<reference evidence="14 15" key="1">
    <citation type="submission" date="2019-08" db="EMBL/GenBank/DDBJ databases">
        <authorList>
            <person name="Peeters C."/>
        </authorList>
    </citation>
    <scope>NUCLEOTIDE SEQUENCE [LARGE SCALE GENOMIC DNA]</scope>
    <source>
        <strain evidence="14 15">LMG 30175</strain>
    </source>
</reference>
<feature type="transmembrane region" description="Helical" evidence="11">
    <location>
        <begin position="20"/>
        <end position="42"/>
    </location>
</feature>
<dbReference type="RefSeq" id="WP_150696326.1">
    <property type="nucleotide sequence ID" value="NZ_CABPRZ010000004.1"/>
</dbReference>
<evidence type="ECO:0000256" key="2">
    <source>
        <dbReference type="ARBA" id="ARBA00004429"/>
    </source>
</evidence>
<comment type="function">
    <text evidence="1">Part of the binding-protein-dependent transport system for glutamine; probably responsible for the translocation of the substrate across the membrane.</text>
</comment>
<dbReference type="PROSITE" id="PS50928">
    <property type="entry name" value="ABC_TM1"/>
    <property type="match status" value="1"/>
</dbReference>
<evidence type="ECO:0000256" key="12">
    <source>
        <dbReference type="SAM" id="MobiDB-lite"/>
    </source>
</evidence>
<feature type="transmembrane region" description="Helical" evidence="11">
    <location>
        <begin position="133"/>
        <end position="155"/>
    </location>
</feature>
<feature type="region of interest" description="Disordered" evidence="12">
    <location>
        <begin position="219"/>
        <end position="241"/>
    </location>
</feature>
<keyword evidence="8" id="KW-0029">Amino-acid transport</keyword>
<gene>
    <name evidence="14" type="primary">yecS_1</name>
    <name evidence="14" type="ORF">PTE30175_01396</name>
</gene>
<dbReference type="FunFam" id="1.10.3720.10:FF:000033">
    <property type="entry name" value="Polar amino acid ABC transporter permease"/>
    <property type="match status" value="1"/>
</dbReference>
<name>A0A5E4TNX4_9BURK</name>
<protein>
    <recommendedName>
        <fullName evidence="4">Putative glutamine transport system permease protein GlnP</fullName>
    </recommendedName>
</protein>
<evidence type="ECO:0000256" key="1">
    <source>
        <dbReference type="ARBA" id="ARBA00003159"/>
    </source>
</evidence>
<dbReference type="GO" id="GO:0006865">
    <property type="term" value="P:amino acid transport"/>
    <property type="evidence" value="ECO:0007669"/>
    <property type="project" value="UniProtKB-KW"/>
</dbReference>
<dbReference type="GO" id="GO:0043190">
    <property type="term" value="C:ATP-binding cassette (ABC) transporter complex"/>
    <property type="evidence" value="ECO:0007669"/>
    <property type="project" value="InterPro"/>
</dbReference>
<evidence type="ECO:0000256" key="7">
    <source>
        <dbReference type="ARBA" id="ARBA00022692"/>
    </source>
</evidence>
<evidence type="ECO:0000256" key="8">
    <source>
        <dbReference type="ARBA" id="ARBA00022970"/>
    </source>
</evidence>
<dbReference type="InterPro" id="IPR035906">
    <property type="entry name" value="MetI-like_sf"/>
</dbReference>
<evidence type="ECO:0000256" key="11">
    <source>
        <dbReference type="RuleBase" id="RU363032"/>
    </source>
</evidence>
<dbReference type="PANTHER" id="PTHR30614">
    <property type="entry name" value="MEMBRANE COMPONENT OF AMINO ACID ABC TRANSPORTER"/>
    <property type="match status" value="1"/>
</dbReference>
<dbReference type="EMBL" id="CABPRZ010000004">
    <property type="protein sequence ID" value="VVD87889.1"/>
    <property type="molecule type" value="Genomic_DNA"/>
</dbReference>
<dbReference type="PANTHER" id="PTHR30614:SF0">
    <property type="entry name" value="L-CYSTINE TRANSPORT SYSTEM PERMEASE PROTEIN TCYL"/>
    <property type="match status" value="1"/>
</dbReference>
<keyword evidence="15" id="KW-1185">Reference proteome</keyword>
<keyword evidence="5 11" id="KW-0813">Transport</keyword>
<feature type="transmembrane region" description="Helical" evidence="11">
    <location>
        <begin position="187"/>
        <end position="205"/>
    </location>
</feature>
<evidence type="ECO:0000313" key="14">
    <source>
        <dbReference type="EMBL" id="VVD87889.1"/>
    </source>
</evidence>
<dbReference type="AlphaFoldDB" id="A0A5E4TNX4"/>
<accession>A0A5E4TNX4</accession>
<dbReference type="InterPro" id="IPR010065">
    <property type="entry name" value="AA_ABC_transptr_permease_3TM"/>
</dbReference>
<dbReference type="SUPFAM" id="SSF161098">
    <property type="entry name" value="MetI-like"/>
    <property type="match status" value="1"/>
</dbReference>
<dbReference type="GO" id="GO:0022857">
    <property type="term" value="F:transmembrane transporter activity"/>
    <property type="evidence" value="ECO:0007669"/>
    <property type="project" value="InterPro"/>
</dbReference>
<evidence type="ECO:0000256" key="5">
    <source>
        <dbReference type="ARBA" id="ARBA00022448"/>
    </source>
</evidence>
<dbReference type="Pfam" id="PF00528">
    <property type="entry name" value="BPD_transp_1"/>
    <property type="match status" value="1"/>
</dbReference>
<keyword evidence="7 11" id="KW-0812">Transmembrane</keyword>
<comment type="subcellular location">
    <subcellularLocation>
        <location evidence="2">Cell inner membrane</location>
        <topology evidence="2">Multi-pass membrane protein</topology>
    </subcellularLocation>
    <subcellularLocation>
        <location evidence="11">Cell membrane</location>
        <topology evidence="11">Multi-pass membrane protein</topology>
    </subcellularLocation>
</comment>
<dbReference type="Gene3D" id="1.10.3720.10">
    <property type="entry name" value="MetI-like"/>
    <property type="match status" value="1"/>
</dbReference>
<dbReference type="NCBIfam" id="TIGR01726">
    <property type="entry name" value="HEQRo_perm_3TM"/>
    <property type="match status" value="1"/>
</dbReference>